<dbReference type="GO" id="GO:0005524">
    <property type="term" value="F:ATP binding"/>
    <property type="evidence" value="ECO:0007669"/>
    <property type="project" value="UniProtKB-UniRule"/>
</dbReference>
<dbReference type="Pfam" id="PF15632">
    <property type="entry name" value="ATPgrasp_Ter"/>
    <property type="match status" value="1"/>
</dbReference>
<evidence type="ECO:0000313" key="3">
    <source>
        <dbReference type="EMBL" id="SMX45510.1"/>
    </source>
</evidence>
<dbReference type="Gene3D" id="3.30.1490.20">
    <property type="entry name" value="ATP-grasp fold, A domain"/>
    <property type="match status" value="1"/>
</dbReference>
<evidence type="ECO:0000313" key="4">
    <source>
        <dbReference type="Proteomes" id="UP000202922"/>
    </source>
</evidence>
<gene>
    <name evidence="3" type="ORF">COL8621_02815</name>
</gene>
<organism evidence="3 4">
    <name type="scientific">Actibacterium lipolyticum</name>
    <dbReference type="NCBI Taxonomy" id="1524263"/>
    <lineage>
        <taxon>Bacteria</taxon>
        <taxon>Pseudomonadati</taxon>
        <taxon>Pseudomonadota</taxon>
        <taxon>Alphaproteobacteria</taxon>
        <taxon>Rhodobacterales</taxon>
        <taxon>Roseobacteraceae</taxon>
        <taxon>Actibacterium</taxon>
    </lineage>
</organism>
<evidence type="ECO:0000256" key="1">
    <source>
        <dbReference type="PROSITE-ProRule" id="PRU00409"/>
    </source>
</evidence>
<dbReference type="GO" id="GO:0008716">
    <property type="term" value="F:D-alanine-D-alanine ligase activity"/>
    <property type="evidence" value="ECO:0007669"/>
    <property type="project" value="TreeGrafter"/>
</dbReference>
<reference evidence="4" key="1">
    <citation type="submission" date="2017-05" db="EMBL/GenBank/DDBJ databases">
        <authorList>
            <person name="Rodrigo-Torres L."/>
            <person name="Arahal R. D."/>
            <person name="Lucena T."/>
        </authorList>
    </citation>
    <scope>NUCLEOTIDE SEQUENCE [LARGE SCALE GENOMIC DNA]</scope>
    <source>
        <strain evidence="4">CECT 8621</strain>
    </source>
</reference>
<dbReference type="GO" id="GO:0046872">
    <property type="term" value="F:metal ion binding"/>
    <property type="evidence" value="ECO:0007669"/>
    <property type="project" value="InterPro"/>
</dbReference>
<dbReference type="SUPFAM" id="SSF56059">
    <property type="entry name" value="Glutathione synthetase ATP-binding domain-like"/>
    <property type="match status" value="1"/>
</dbReference>
<evidence type="ECO:0000259" key="2">
    <source>
        <dbReference type="PROSITE" id="PS50975"/>
    </source>
</evidence>
<dbReference type="PROSITE" id="PS50975">
    <property type="entry name" value="ATP_GRASP"/>
    <property type="match status" value="1"/>
</dbReference>
<accession>A0A238KS76</accession>
<feature type="domain" description="ATP-grasp" evidence="2">
    <location>
        <begin position="120"/>
        <end position="293"/>
    </location>
</feature>
<dbReference type="InterPro" id="IPR013815">
    <property type="entry name" value="ATP_grasp_subdomain_1"/>
</dbReference>
<keyword evidence="4" id="KW-1185">Reference proteome</keyword>
<dbReference type="EMBL" id="FXYE01000002">
    <property type="protein sequence ID" value="SMX45510.1"/>
    <property type="molecule type" value="Genomic_DNA"/>
</dbReference>
<dbReference type="PANTHER" id="PTHR23132:SF23">
    <property type="entry name" value="D-ALANINE--D-ALANINE LIGASE B"/>
    <property type="match status" value="1"/>
</dbReference>
<name>A0A238KS76_9RHOB</name>
<dbReference type="Gene3D" id="3.30.470.20">
    <property type="entry name" value="ATP-grasp fold, B domain"/>
    <property type="match status" value="1"/>
</dbReference>
<keyword evidence="1" id="KW-0067">ATP-binding</keyword>
<dbReference type="PANTHER" id="PTHR23132">
    <property type="entry name" value="D-ALANINE--D-ALANINE LIGASE"/>
    <property type="match status" value="1"/>
</dbReference>
<keyword evidence="1" id="KW-0547">Nucleotide-binding</keyword>
<protein>
    <submittedName>
        <fullName evidence="3">Carbamoyl phosphate synthase-like protein</fullName>
    </submittedName>
</protein>
<dbReference type="RefSeq" id="WP_176438502.1">
    <property type="nucleotide sequence ID" value="NZ_FXYE01000002.1"/>
</dbReference>
<dbReference type="InterPro" id="IPR011761">
    <property type="entry name" value="ATP-grasp"/>
</dbReference>
<dbReference type="AlphaFoldDB" id="A0A238KS76"/>
<sequence length="331" mass="35766">MRVILFGTQSHILAAVAECLDAIGAQYSIVSTRRAGDLAQVTNCQDFVGIGLNDFLNPTQVLADNIQNYALTCRADVLIPVDMAALNAFAVMRGALPQCRIFPISRADTLDLMHNKWRFFNLCRAANIPTPNTWLIETMDQAANVQTQYPVMIKPLAIGGGIGVQSVADAGTLYDRLSAWPPSQYPMLMQEFIPGEDIDVSVLANRGKVIAWTVQKWNGEAELEFLDHPAAVQLAAKLVAKSDFSGVAHFDMRVDERDGTLNLIECNPRFWATVSASLQAGVNFAALGARVAMGLPYRAKPAKPCTVAVSGPMTGAFQDSAKVGARGLIVN</sequence>
<proteinExistence type="predicted"/>
<dbReference type="Proteomes" id="UP000202922">
    <property type="component" value="Unassembled WGS sequence"/>
</dbReference>